<reference evidence="2" key="2">
    <citation type="submission" date="2019-01" db="UniProtKB">
        <authorList>
            <consortium name="EnsemblPlants"/>
        </authorList>
    </citation>
    <scope>IDENTIFICATION</scope>
    <source>
        <strain evidence="2">cv. Heinz 1706</strain>
    </source>
</reference>
<dbReference type="InParanoid" id="A0A3Q7FLM9"/>
<evidence type="ECO:0000313" key="3">
    <source>
        <dbReference type="Proteomes" id="UP000004994"/>
    </source>
</evidence>
<evidence type="ECO:0000256" key="1">
    <source>
        <dbReference type="SAM" id="MobiDB-lite"/>
    </source>
</evidence>
<dbReference type="PaxDb" id="4081-Solyc03g093730.1.1"/>
<dbReference type="Proteomes" id="UP000004994">
    <property type="component" value="Chromosome 3"/>
</dbReference>
<accession>A0A3Q7FLM9</accession>
<feature type="region of interest" description="Disordered" evidence="1">
    <location>
        <begin position="97"/>
        <end position="118"/>
    </location>
</feature>
<protein>
    <submittedName>
        <fullName evidence="2">Uncharacterized protein</fullName>
    </submittedName>
</protein>
<reference evidence="2" key="1">
    <citation type="journal article" date="2012" name="Nature">
        <title>The tomato genome sequence provides insights into fleshy fruit evolution.</title>
        <authorList>
            <consortium name="Tomato Genome Consortium"/>
        </authorList>
    </citation>
    <scope>NUCLEOTIDE SEQUENCE [LARGE SCALE GENOMIC DNA]</scope>
    <source>
        <strain evidence="2">cv. Heinz 1706</strain>
    </source>
</reference>
<dbReference type="STRING" id="4081.A0A3Q7FLM9"/>
<dbReference type="Gramene" id="Solyc03g093730.1.1">
    <property type="protein sequence ID" value="Solyc03g093730.1.1.1"/>
    <property type="gene ID" value="Solyc03g093730.1"/>
</dbReference>
<proteinExistence type="predicted"/>
<keyword evidence="3" id="KW-1185">Reference proteome</keyword>
<organism evidence="2">
    <name type="scientific">Solanum lycopersicum</name>
    <name type="common">Tomato</name>
    <name type="synonym">Lycopersicon esculentum</name>
    <dbReference type="NCBI Taxonomy" id="4081"/>
    <lineage>
        <taxon>Eukaryota</taxon>
        <taxon>Viridiplantae</taxon>
        <taxon>Streptophyta</taxon>
        <taxon>Embryophyta</taxon>
        <taxon>Tracheophyta</taxon>
        <taxon>Spermatophyta</taxon>
        <taxon>Magnoliopsida</taxon>
        <taxon>eudicotyledons</taxon>
        <taxon>Gunneridae</taxon>
        <taxon>Pentapetalae</taxon>
        <taxon>asterids</taxon>
        <taxon>lamiids</taxon>
        <taxon>Solanales</taxon>
        <taxon>Solanaceae</taxon>
        <taxon>Solanoideae</taxon>
        <taxon>Solaneae</taxon>
        <taxon>Solanum</taxon>
        <taxon>Solanum subgen. Lycopersicon</taxon>
    </lineage>
</organism>
<name>A0A3Q7FLM9_SOLLC</name>
<evidence type="ECO:0000313" key="2">
    <source>
        <dbReference type="EnsemblPlants" id="Solyc03g093730.1.1.1"/>
    </source>
</evidence>
<sequence length="166" mass="18665">MKKLYGMVDTKSPSTFKRLKVDATRNFPENCASFICQNHGTRETSLEFPSTTKPVIVETTRNFLENCGPFVRENNGFRKIYLEFPSNTKRVKVDSRRSFPENCGPQKRNGSDTQCSVDADNKGCSKVESAESSNFEATGNTSCRLTNGNQPLKLKEENHQVQISVN</sequence>
<dbReference type="EnsemblPlants" id="Solyc03g093730.1.1">
    <property type="protein sequence ID" value="Solyc03g093730.1.1.1"/>
    <property type="gene ID" value="Solyc03g093730.1"/>
</dbReference>
<dbReference type="AlphaFoldDB" id="A0A3Q7FLM9"/>